<sequence>MKYDYEDMSDEQFEKLVTFLCQEILGIATQGFTKGPDGGRDAKFVGTADLYPSTSNPWSGITVIQAKHTNGYNKHFSEPDFYSKNGSSSVLHEEIIRINKLRAMNQIDHYMLFSNRRLSANAETEIRAYLSKQCNIPESSICLCGIELLETWLKRFPKAAELADLDKVDSPLIVSPDDLSDVVYALSAQLDSGLEIEDDPPTPRIPYQEKNTINNMSKEYADTLRKRYLKETAQIQAFLSSPENLELLQLYENVVDEFQLKIIAKRKEYQNFDSVMNYLFDLLFARDPVLRGNKKLTKVMVFYMYWNCDIGSEEHATPN</sequence>
<dbReference type="EMBL" id="NPEY01000011">
    <property type="protein sequence ID" value="OZT73314.1"/>
    <property type="molecule type" value="Genomic_DNA"/>
</dbReference>
<evidence type="ECO:0000259" key="1">
    <source>
        <dbReference type="Pfam" id="PF20279"/>
    </source>
</evidence>
<dbReference type="EMBL" id="JH393258">
    <property type="protein sequence ID" value="EHJ92692.1"/>
    <property type="molecule type" value="Genomic_DNA"/>
</dbReference>
<reference evidence="2 4" key="1">
    <citation type="submission" date="2011-10" db="EMBL/GenBank/DDBJ databases">
        <authorList>
            <person name="Quillaguamn J."/>
            <person name="Guzmn D."/>
            <person name="Balderrama-Subieta A."/>
            <person name="Cardona-Ortuo C."/>
            <person name="Guevara-Martnez M."/>
            <person name="Callisaya-Quispe N."/>
        </authorList>
    </citation>
    <scope>NUCLEOTIDE SEQUENCE [LARGE SCALE GENOMIC DNA]</scope>
    <source>
        <strain evidence="2 4">LC1</strain>
    </source>
</reference>
<evidence type="ECO:0000313" key="5">
    <source>
        <dbReference type="Proteomes" id="UP000216538"/>
    </source>
</evidence>
<dbReference type="OrthoDB" id="7820209at2"/>
<evidence type="ECO:0000313" key="4">
    <source>
        <dbReference type="Proteomes" id="UP000005756"/>
    </source>
</evidence>
<accession>A0A265DVG2</accession>
<gene>
    <name evidence="3" type="ORF">CE457_14410</name>
    <name evidence="2" type="ORF">KUC_2649</name>
</gene>
<dbReference type="AlphaFoldDB" id="A0A265DVG2"/>
<protein>
    <recommendedName>
        <fullName evidence="1">ABC-three component systems C-terminal domain-containing protein</fullName>
    </recommendedName>
</protein>
<reference evidence="3 5" key="2">
    <citation type="submission" date="2017-07" db="EMBL/GenBank/DDBJ databases">
        <title>Shotgun whole genome sequences of three halophilic bacterial isolates.</title>
        <authorList>
            <person name="Pozzo T."/>
            <person name="Higdon S.M."/>
            <person name="Quillaguaman J."/>
        </authorList>
    </citation>
    <scope>NUCLEOTIDE SEQUENCE [LARGE SCALE GENOMIC DNA]</scope>
    <source>
        <strain evidence="3 5">LC1</strain>
    </source>
</reference>
<proteinExistence type="predicted"/>
<dbReference type="Proteomes" id="UP000005756">
    <property type="component" value="Unassembled WGS sequence"/>
</dbReference>
<dbReference type="Pfam" id="PF20279">
    <property type="entry name" value="CTD12"/>
    <property type="match status" value="1"/>
</dbReference>
<evidence type="ECO:0000313" key="3">
    <source>
        <dbReference type="EMBL" id="OZT73314.1"/>
    </source>
</evidence>
<dbReference type="InterPro" id="IPR046917">
    <property type="entry name" value="ABC-3C_CTD12"/>
</dbReference>
<feature type="domain" description="ABC-three component systems C-terminal" evidence="1">
    <location>
        <begin position="168"/>
        <end position="311"/>
    </location>
</feature>
<name>A0A265DVG2_9GAMM</name>
<organism evidence="2 4">
    <name type="scientific">Vreelandella boliviensis LC1</name>
    <dbReference type="NCBI Taxonomy" id="1072583"/>
    <lineage>
        <taxon>Bacteria</taxon>
        <taxon>Pseudomonadati</taxon>
        <taxon>Pseudomonadota</taxon>
        <taxon>Gammaproteobacteria</taxon>
        <taxon>Oceanospirillales</taxon>
        <taxon>Halomonadaceae</taxon>
        <taxon>Vreelandella</taxon>
    </lineage>
</organism>
<dbReference type="RefSeq" id="WP_007113601.1">
    <property type="nucleotide sequence ID" value="NZ_JH393258.1"/>
</dbReference>
<evidence type="ECO:0000313" key="2">
    <source>
        <dbReference type="EMBL" id="EHJ92692.1"/>
    </source>
</evidence>
<keyword evidence="5" id="KW-1185">Reference proteome</keyword>
<dbReference type="Proteomes" id="UP000216538">
    <property type="component" value="Unassembled WGS sequence"/>
</dbReference>